<evidence type="ECO:0000256" key="2">
    <source>
        <dbReference type="ARBA" id="ARBA00004749"/>
    </source>
</evidence>
<dbReference type="PANTHER" id="PTHR43876">
    <property type="entry name" value="UBIQUINONE BIOSYNTHESIS MONOOXYGENASE COQ6, MITOCHONDRIAL"/>
    <property type="match status" value="1"/>
</dbReference>
<dbReference type="InterPro" id="IPR002938">
    <property type="entry name" value="FAD-bd"/>
</dbReference>
<dbReference type="InterPro" id="IPR051205">
    <property type="entry name" value="UbiH/COQ6_monooxygenase"/>
</dbReference>
<dbReference type="GO" id="GO:0071949">
    <property type="term" value="F:FAD binding"/>
    <property type="evidence" value="ECO:0007669"/>
    <property type="project" value="InterPro"/>
</dbReference>
<keyword evidence="8" id="KW-0472">Membrane</keyword>
<evidence type="ECO:0000256" key="4">
    <source>
        <dbReference type="ARBA" id="ARBA00022630"/>
    </source>
</evidence>
<dbReference type="GO" id="GO:0008681">
    <property type="term" value="F:2-octaprenyl-6-methoxyphenol hydroxylase activity"/>
    <property type="evidence" value="ECO:0007669"/>
    <property type="project" value="TreeGrafter"/>
</dbReference>
<dbReference type="RefSeq" id="WP_117318288.1">
    <property type="nucleotide sequence ID" value="NZ_QQSW01000011.1"/>
</dbReference>
<dbReference type="Gene3D" id="3.50.50.60">
    <property type="entry name" value="FAD/NAD(P)-binding domain"/>
    <property type="match status" value="2"/>
</dbReference>
<evidence type="ECO:0000256" key="8">
    <source>
        <dbReference type="SAM" id="Phobius"/>
    </source>
</evidence>
<dbReference type="NCBIfam" id="NF004356">
    <property type="entry name" value="PRK05732.1"/>
    <property type="match status" value="1"/>
</dbReference>
<evidence type="ECO:0000256" key="5">
    <source>
        <dbReference type="ARBA" id="ARBA00022827"/>
    </source>
</evidence>
<dbReference type="OrthoDB" id="9769565at2"/>
<keyword evidence="7" id="KW-0503">Monooxygenase</keyword>
<dbReference type="UniPathway" id="UPA00232"/>
<keyword evidence="5" id="KW-0274">FAD</keyword>
<evidence type="ECO:0000256" key="1">
    <source>
        <dbReference type="ARBA" id="ARBA00001974"/>
    </source>
</evidence>
<keyword evidence="11" id="KW-1185">Reference proteome</keyword>
<keyword evidence="8" id="KW-0812">Transmembrane</keyword>
<comment type="similarity">
    <text evidence="3">Belongs to the UbiH/COQ6 family.</text>
</comment>
<dbReference type="InterPro" id="IPR036188">
    <property type="entry name" value="FAD/NAD-bd_sf"/>
</dbReference>
<accession>A0A4R2KNQ5</accession>
<keyword evidence="8" id="KW-1133">Transmembrane helix</keyword>
<reference evidence="10 11" key="1">
    <citation type="submission" date="2019-03" db="EMBL/GenBank/DDBJ databases">
        <title>Genomic Encyclopedia of Type Strains, Phase IV (KMG-IV): sequencing the most valuable type-strain genomes for metagenomic binning, comparative biology and taxonomic classification.</title>
        <authorList>
            <person name="Goeker M."/>
        </authorList>
    </citation>
    <scope>NUCLEOTIDE SEQUENCE [LARGE SCALE GENOMIC DNA]</scope>
    <source>
        <strain evidence="10 11">DSM 23344</strain>
    </source>
</reference>
<evidence type="ECO:0000256" key="3">
    <source>
        <dbReference type="ARBA" id="ARBA00005349"/>
    </source>
</evidence>
<organism evidence="10 11">
    <name type="scientific">Chromatocurvus halotolerans</name>
    <dbReference type="NCBI Taxonomy" id="1132028"/>
    <lineage>
        <taxon>Bacteria</taxon>
        <taxon>Pseudomonadati</taxon>
        <taxon>Pseudomonadota</taxon>
        <taxon>Gammaproteobacteria</taxon>
        <taxon>Cellvibrionales</taxon>
        <taxon>Halieaceae</taxon>
        <taxon>Chromatocurvus</taxon>
    </lineage>
</organism>
<sequence length="411" mass="43100">MSLTANVVIAGGGMVGISLALHLAASLPRSQSITLIESYPLRGGNGDYHPSFDARSTALSYSSRLIYEGLGLWQALSAWAEPIRHIHVSSQGRFGSSLMDADDQGWPGLGYVVENAWLGRVLLDALLASSRIQLVSPASAVAAKPRDGRMEISLDTGEPGALAADLLVIADGAQSRLRDGLGIGVNSRRYDQHALVANVAFAAPHAGVAYERFTAAGPLALLPLPPTADAPNRAALVWTLPEARAQELAAAEPAAFLQELQETFGYRLGRAVQVGERSTYPLSLVEARECVRRHVVVVGNAAHALHPVAGQGFNLALRDIAALSAVLAQAITGGDTAGDPAVLARYAARQRVDQQRTIAASDRLPGLFMNADPVFGLARDLALSGLDLARGAKSAFVRHAAGVAALEARNA</sequence>
<dbReference type="NCBIfam" id="TIGR01988">
    <property type="entry name" value="Ubi-OHases"/>
    <property type="match status" value="1"/>
</dbReference>
<dbReference type="GO" id="GO:0006744">
    <property type="term" value="P:ubiquinone biosynthetic process"/>
    <property type="evidence" value="ECO:0007669"/>
    <property type="project" value="UniProtKB-UniPathway"/>
</dbReference>
<keyword evidence="6" id="KW-0560">Oxidoreductase</keyword>
<dbReference type="PRINTS" id="PR00420">
    <property type="entry name" value="RNGMNOXGNASE"/>
</dbReference>
<dbReference type="EMBL" id="SLWX01000009">
    <property type="protein sequence ID" value="TCO75343.1"/>
    <property type="molecule type" value="Genomic_DNA"/>
</dbReference>
<comment type="cofactor">
    <cofactor evidence="1">
        <name>FAD</name>
        <dbReference type="ChEBI" id="CHEBI:57692"/>
    </cofactor>
</comment>
<protein>
    <submittedName>
        <fullName evidence="10">2-octaprenyl-6-methoxyphenol hydroxylase /2-octaprenyl-3-methyl-6-methoxy-1,4-benzoquinol hydroxylase</fullName>
    </submittedName>
</protein>
<comment type="caution">
    <text evidence="10">The sequence shown here is derived from an EMBL/GenBank/DDBJ whole genome shotgun (WGS) entry which is preliminary data.</text>
</comment>
<evidence type="ECO:0000313" key="10">
    <source>
        <dbReference type="EMBL" id="TCO75343.1"/>
    </source>
</evidence>
<evidence type="ECO:0000256" key="6">
    <source>
        <dbReference type="ARBA" id="ARBA00023002"/>
    </source>
</evidence>
<dbReference type="AlphaFoldDB" id="A0A4R2KNQ5"/>
<gene>
    <name evidence="10" type="ORF">EV688_10967</name>
</gene>
<dbReference type="SUPFAM" id="SSF51905">
    <property type="entry name" value="FAD/NAD(P)-binding domain"/>
    <property type="match status" value="1"/>
</dbReference>
<feature type="domain" description="FAD-binding" evidence="9">
    <location>
        <begin position="5"/>
        <end position="351"/>
    </location>
</feature>
<feature type="transmembrane region" description="Helical" evidence="8">
    <location>
        <begin position="7"/>
        <end position="25"/>
    </location>
</feature>
<comment type="pathway">
    <text evidence="2">Cofactor biosynthesis; ubiquinone biosynthesis.</text>
</comment>
<name>A0A4R2KNQ5_9GAMM</name>
<evidence type="ECO:0000313" key="11">
    <source>
        <dbReference type="Proteomes" id="UP000294980"/>
    </source>
</evidence>
<proteinExistence type="inferred from homology"/>
<dbReference type="Proteomes" id="UP000294980">
    <property type="component" value="Unassembled WGS sequence"/>
</dbReference>
<evidence type="ECO:0000259" key="9">
    <source>
        <dbReference type="Pfam" id="PF01494"/>
    </source>
</evidence>
<dbReference type="PANTHER" id="PTHR43876:SF8">
    <property type="entry name" value="2-OCTAPRENYL-6-METHOXYPHENOL HYDROXYLASE"/>
    <property type="match status" value="1"/>
</dbReference>
<dbReference type="Pfam" id="PF01494">
    <property type="entry name" value="FAD_binding_3"/>
    <property type="match status" value="1"/>
</dbReference>
<dbReference type="InterPro" id="IPR010971">
    <property type="entry name" value="UbiH/COQ6"/>
</dbReference>
<keyword evidence="4" id="KW-0285">Flavoprotein</keyword>
<evidence type="ECO:0000256" key="7">
    <source>
        <dbReference type="ARBA" id="ARBA00023033"/>
    </source>
</evidence>